<sequence length="266" mass="29432">MSAVGIGIAAESAGDTRIIQKLVDRMLIDRMLIDRIAWVKETVEACQGSMTDPLSPCRSWQGVEGFGWLDLHGAWKRARERGLRIYGSFEGERAEEDAQMHRAALLLFAEEVEPPVAVVIARDLDGRAERAEGFAQAVAAGSWPFDVVLGALPEPEIEAWLVAAWVPEDDSERQRLDALRRELHFDPCVQPERLTSKNEANRKDAKRVLAMLTIAGRDADARWADVLVERLEASGAACGLARFVREVREHLVPLVERGGASASGQW</sequence>
<dbReference type="RefSeq" id="WP_272095209.1">
    <property type="nucleotide sequence ID" value="NZ_JAQNDK010000001.1"/>
</dbReference>
<proteinExistence type="predicted"/>
<keyword evidence="2" id="KW-1185">Reference proteome</keyword>
<dbReference type="Proteomes" id="UP001217485">
    <property type="component" value="Unassembled WGS sequence"/>
</dbReference>
<comment type="caution">
    <text evidence="1">The sequence shown here is derived from an EMBL/GenBank/DDBJ whole genome shotgun (WGS) entry which is preliminary data.</text>
</comment>
<organism evidence="1 2">
    <name type="scientific">Sorangium atrum</name>
    <dbReference type="NCBI Taxonomy" id="2995308"/>
    <lineage>
        <taxon>Bacteria</taxon>
        <taxon>Pseudomonadati</taxon>
        <taxon>Myxococcota</taxon>
        <taxon>Polyangia</taxon>
        <taxon>Polyangiales</taxon>
        <taxon>Polyangiaceae</taxon>
        <taxon>Sorangium</taxon>
    </lineage>
</organism>
<dbReference type="EMBL" id="JAQNDK010000001">
    <property type="protein sequence ID" value="MDC0678397.1"/>
    <property type="molecule type" value="Genomic_DNA"/>
</dbReference>
<evidence type="ECO:0000313" key="2">
    <source>
        <dbReference type="Proteomes" id="UP001217485"/>
    </source>
</evidence>
<reference evidence="1 2" key="1">
    <citation type="submission" date="2023-01" db="EMBL/GenBank/DDBJ databases">
        <title>Minimal conservation of predation-associated metabolite biosynthetic gene clusters underscores biosynthetic potential of Myxococcota including descriptions for ten novel species: Archangium lansinium sp. nov., Myxococcus landrumus sp. nov., Nannocystis bai.</title>
        <authorList>
            <person name="Ahearne A."/>
            <person name="Stevens C."/>
            <person name="Dowd S."/>
        </authorList>
    </citation>
    <scope>NUCLEOTIDE SEQUENCE [LARGE SCALE GENOMIC DNA]</scope>
    <source>
        <strain evidence="1 2">WIWO2</strain>
    </source>
</reference>
<protein>
    <submittedName>
        <fullName evidence="1">Uncharacterized protein</fullName>
    </submittedName>
</protein>
<evidence type="ECO:0000313" key="1">
    <source>
        <dbReference type="EMBL" id="MDC0678397.1"/>
    </source>
</evidence>
<name>A0ABT5BZL3_9BACT</name>
<accession>A0ABT5BZL3</accession>
<gene>
    <name evidence="1" type="ORF">POL72_11695</name>
</gene>